<accession>A0A068SDM0</accession>
<protein>
    <submittedName>
        <fullName evidence="1">Uncharacterized protein</fullName>
    </submittedName>
</protein>
<keyword evidence="2" id="KW-1185">Reference proteome</keyword>
<evidence type="ECO:0000313" key="2">
    <source>
        <dbReference type="Proteomes" id="UP000027586"/>
    </source>
</evidence>
<organism evidence="1 2">
    <name type="scientific">Lichtheimia corymbifera JMRC:FSU:9682</name>
    <dbReference type="NCBI Taxonomy" id="1263082"/>
    <lineage>
        <taxon>Eukaryota</taxon>
        <taxon>Fungi</taxon>
        <taxon>Fungi incertae sedis</taxon>
        <taxon>Mucoromycota</taxon>
        <taxon>Mucoromycotina</taxon>
        <taxon>Mucoromycetes</taxon>
        <taxon>Mucorales</taxon>
        <taxon>Lichtheimiaceae</taxon>
        <taxon>Lichtheimia</taxon>
    </lineage>
</organism>
<dbReference type="AlphaFoldDB" id="A0A068SDM0"/>
<evidence type="ECO:0000313" key="1">
    <source>
        <dbReference type="EMBL" id="CDH59371.1"/>
    </source>
</evidence>
<sequence length="90" mass="10723">MVFKIRHGNNKRQRQRMMATMVNLQRRMAFSKPGFQVGYFQRASFWNLDKSISKDEWFDVKQGDGWHPQSTRSMVTWEVSEDGVQIQILL</sequence>
<name>A0A068SDM0_9FUNG</name>
<dbReference type="EMBL" id="CBTN010000069">
    <property type="protein sequence ID" value="CDH59371.1"/>
    <property type="molecule type" value="Genomic_DNA"/>
</dbReference>
<comment type="caution">
    <text evidence="1">The sequence shown here is derived from an EMBL/GenBank/DDBJ whole genome shotgun (WGS) entry which is preliminary data.</text>
</comment>
<reference evidence="1" key="1">
    <citation type="submission" date="2013-08" db="EMBL/GenBank/DDBJ databases">
        <title>Gene expansion shapes genome architecture in the human pathogen Lichtheimia corymbifera: an evolutionary genomics analysis in the ancient terrestrial Mucorales (Mucoromycotina).</title>
        <authorList>
            <person name="Schwartze V.U."/>
            <person name="Winter S."/>
            <person name="Shelest E."/>
            <person name="Marcet-Houben M."/>
            <person name="Horn F."/>
            <person name="Wehner S."/>
            <person name="Hoffmann K."/>
            <person name="Riege K."/>
            <person name="Sammeth M."/>
            <person name="Nowrousian M."/>
            <person name="Valiante V."/>
            <person name="Linde J."/>
            <person name="Jacobsen I.D."/>
            <person name="Marz M."/>
            <person name="Brakhage A.A."/>
            <person name="Gabaldon T."/>
            <person name="Bocker S."/>
            <person name="Voigt K."/>
        </authorList>
    </citation>
    <scope>NUCLEOTIDE SEQUENCE [LARGE SCALE GENOMIC DNA]</scope>
    <source>
        <strain evidence="1">FSU 9682</strain>
    </source>
</reference>
<proteinExistence type="predicted"/>
<dbReference type="VEuPathDB" id="FungiDB:LCOR_10190.1"/>
<gene>
    <name evidence="1" type="ORF">LCOR_10190.1</name>
</gene>
<dbReference type="Proteomes" id="UP000027586">
    <property type="component" value="Unassembled WGS sequence"/>
</dbReference>